<evidence type="ECO:0000256" key="2">
    <source>
        <dbReference type="ARBA" id="ARBA00022777"/>
    </source>
</evidence>
<keyword evidence="2 3" id="KW-0418">Kinase</keyword>
<dbReference type="GO" id="GO:0006096">
    <property type="term" value="P:glycolytic process"/>
    <property type="evidence" value="ECO:0007669"/>
    <property type="project" value="UniProtKB-UniRule"/>
</dbReference>
<dbReference type="NCBIfam" id="TIGR00749">
    <property type="entry name" value="glk"/>
    <property type="match status" value="1"/>
</dbReference>
<dbReference type="Gene3D" id="3.40.367.20">
    <property type="match status" value="1"/>
</dbReference>
<dbReference type="HAMAP" id="MF_00524">
    <property type="entry name" value="Glucokinase"/>
    <property type="match status" value="1"/>
</dbReference>
<dbReference type="InterPro" id="IPR050201">
    <property type="entry name" value="Bacterial_glucokinase"/>
</dbReference>
<keyword evidence="3" id="KW-0067">ATP-binding</keyword>
<keyword evidence="3" id="KW-0547">Nucleotide-binding</keyword>
<name>A0AA95NFY8_9BURK</name>
<dbReference type="PANTHER" id="PTHR47690:SF1">
    <property type="entry name" value="GLUCOKINASE"/>
    <property type="match status" value="1"/>
</dbReference>
<proteinExistence type="inferred from homology"/>
<dbReference type="GO" id="GO:0005536">
    <property type="term" value="F:D-glucose binding"/>
    <property type="evidence" value="ECO:0007669"/>
    <property type="project" value="InterPro"/>
</dbReference>
<keyword evidence="6" id="KW-1185">Reference proteome</keyword>
<reference evidence="5" key="1">
    <citation type="submission" date="2023-01" db="EMBL/GenBank/DDBJ databases">
        <title>Whole genome sequence of Paucibacter sp. S2-9 isolated from pond sediment.</title>
        <authorList>
            <person name="Jung J.Y."/>
        </authorList>
    </citation>
    <scope>NUCLEOTIDE SEQUENCE</scope>
    <source>
        <strain evidence="5">S2-9</strain>
    </source>
</reference>
<feature type="binding site" evidence="3">
    <location>
        <begin position="17"/>
        <end position="22"/>
    </location>
    <ligand>
        <name>ATP</name>
        <dbReference type="ChEBI" id="CHEBI:30616"/>
    </ligand>
</feature>
<keyword evidence="1 3" id="KW-0808">Transferase</keyword>
<comment type="subcellular location">
    <subcellularLocation>
        <location evidence="3">Cytoplasm</location>
    </subcellularLocation>
</comment>
<organism evidence="5 6">
    <name type="scientific">Paucibacter sediminis</name>
    <dbReference type="NCBI Taxonomy" id="3019553"/>
    <lineage>
        <taxon>Bacteria</taxon>
        <taxon>Pseudomonadati</taxon>
        <taxon>Pseudomonadota</taxon>
        <taxon>Betaproteobacteria</taxon>
        <taxon>Burkholderiales</taxon>
        <taxon>Sphaerotilaceae</taxon>
        <taxon>Roseateles</taxon>
    </lineage>
</organism>
<protein>
    <recommendedName>
        <fullName evidence="3">Glucokinase</fullName>
        <ecNumber evidence="3">2.7.1.2</ecNumber>
    </recommendedName>
    <alternativeName>
        <fullName evidence="3">Glucose kinase</fullName>
    </alternativeName>
</protein>
<dbReference type="RefSeq" id="WP_285233969.1">
    <property type="nucleotide sequence ID" value="NZ_CP116346.1"/>
</dbReference>
<sequence>MNARQPVEGGAFPRLLADVGGTNVRFATQLRPQGPLLHRAGYACADFETFWDAICHHQWRLGLAAPQACAIGIATAITGDHVRMTNHHWSFSIRGLKQALKLERLLVLNDFSALALALPALTEADCWRVGGGAAVAGAPIALLGPGTGLGVSGLVPAVCGAGLVPIGGEGGHVSLASFEPEEAAVLQLLRREFGHVSAERALSGPGLENLYRALAEVRGLGRRAQEAAAISAAALAGSDALSEAALALFCGLLGEVAGNLALTLGARGGLYIGGGIVPRLGDWFGRSPFRARFEAKGRFTSYLQAIPTLVVRSGEEAALLGASRALDAASLSSC</sequence>
<dbReference type="CDD" id="cd24008">
    <property type="entry name" value="ASKHA_NBD_GLK"/>
    <property type="match status" value="1"/>
</dbReference>
<dbReference type="SUPFAM" id="SSF53067">
    <property type="entry name" value="Actin-like ATPase domain"/>
    <property type="match status" value="1"/>
</dbReference>
<dbReference type="KEGG" id="pais:PFX98_04475"/>
<dbReference type="GO" id="GO:0004340">
    <property type="term" value="F:glucokinase activity"/>
    <property type="evidence" value="ECO:0007669"/>
    <property type="project" value="UniProtKB-UniRule"/>
</dbReference>
<dbReference type="Proteomes" id="UP001177769">
    <property type="component" value="Chromosome"/>
</dbReference>
<evidence type="ECO:0000256" key="3">
    <source>
        <dbReference type="HAMAP-Rule" id="MF_00524"/>
    </source>
</evidence>
<dbReference type="GO" id="GO:0005524">
    <property type="term" value="F:ATP binding"/>
    <property type="evidence" value="ECO:0007669"/>
    <property type="project" value="UniProtKB-UniRule"/>
</dbReference>
<comment type="similarity">
    <text evidence="3 4">Belongs to the bacterial glucokinase family.</text>
</comment>
<evidence type="ECO:0000313" key="6">
    <source>
        <dbReference type="Proteomes" id="UP001177769"/>
    </source>
</evidence>
<dbReference type="AlphaFoldDB" id="A0AA95NFY8"/>
<dbReference type="Gene3D" id="3.30.420.40">
    <property type="match status" value="1"/>
</dbReference>
<dbReference type="EC" id="2.7.1.2" evidence="3"/>
<evidence type="ECO:0000256" key="1">
    <source>
        <dbReference type="ARBA" id="ARBA00022679"/>
    </source>
</evidence>
<evidence type="ECO:0000313" key="5">
    <source>
        <dbReference type="EMBL" id="WIT12868.1"/>
    </source>
</evidence>
<dbReference type="Pfam" id="PF02685">
    <property type="entry name" value="Glucokinase"/>
    <property type="match status" value="1"/>
</dbReference>
<dbReference type="GO" id="GO:0005829">
    <property type="term" value="C:cytosol"/>
    <property type="evidence" value="ECO:0007669"/>
    <property type="project" value="TreeGrafter"/>
</dbReference>
<comment type="catalytic activity">
    <reaction evidence="3">
        <text>D-glucose + ATP = D-glucose 6-phosphate + ADP + H(+)</text>
        <dbReference type="Rhea" id="RHEA:17825"/>
        <dbReference type="ChEBI" id="CHEBI:4167"/>
        <dbReference type="ChEBI" id="CHEBI:15378"/>
        <dbReference type="ChEBI" id="CHEBI:30616"/>
        <dbReference type="ChEBI" id="CHEBI:61548"/>
        <dbReference type="ChEBI" id="CHEBI:456216"/>
        <dbReference type="EC" id="2.7.1.2"/>
    </reaction>
</comment>
<dbReference type="InterPro" id="IPR043129">
    <property type="entry name" value="ATPase_NBD"/>
</dbReference>
<dbReference type="InterPro" id="IPR003836">
    <property type="entry name" value="Glucokinase"/>
</dbReference>
<dbReference type="EMBL" id="CP116346">
    <property type="protein sequence ID" value="WIT12868.1"/>
    <property type="molecule type" value="Genomic_DNA"/>
</dbReference>
<gene>
    <name evidence="3 5" type="primary">glk</name>
    <name evidence="5" type="ORF">PFX98_04475</name>
</gene>
<keyword evidence="3" id="KW-0324">Glycolysis</keyword>
<keyword evidence="3" id="KW-0963">Cytoplasm</keyword>
<accession>A0AA95NFY8</accession>
<dbReference type="PANTHER" id="PTHR47690">
    <property type="entry name" value="GLUCOKINASE"/>
    <property type="match status" value="1"/>
</dbReference>
<evidence type="ECO:0000256" key="4">
    <source>
        <dbReference type="RuleBase" id="RU004046"/>
    </source>
</evidence>